<protein>
    <recommendedName>
        <fullName evidence="3">D-aminoacyl-tRNA deacylase</fullName>
        <shortName evidence="3">DTD</shortName>
        <ecNumber evidence="3">3.1.1.96</ecNumber>
    </recommendedName>
    <alternativeName>
        <fullName evidence="3">Gly-tRNA(Ala) deacylase</fullName>
        <ecNumber evidence="3">3.1.1.-</ecNumber>
    </alternativeName>
</protein>
<dbReference type="AlphaFoldDB" id="A0A9Q6PYA6"/>
<dbReference type="InterPro" id="IPR003732">
    <property type="entry name" value="Daa-tRNA_deacyls_DTD"/>
</dbReference>
<dbReference type="GO" id="GO:0000049">
    <property type="term" value="F:tRNA binding"/>
    <property type="evidence" value="ECO:0007669"/>
    <property type="project" value="UniProtKB-UniRule"/>
</dbReference>
<dbReference type="SUPFAM" id="SSF69500">
    <property type="entry name" value="DTD-like"/>
    <property type="match status" value="1"/>
</dbReference>
<proteinExistence type="inferred from homology"/>
<dbReference type="RefSeq" id="WP_016209277.1">
    <property type="nucleotide sequence ID" value="NZ_CP012413.1"/>
</dbReference>
<dbReference type="GO" id="GO:0005737">
    <property type="term" value="C:cytoplasm"/>
    <property type="evidence" value="ECO:0007669"/>
    <property type="project" value="UniProtKB-SubCell"/>
</dbReference>
<dbReference type="PANTHER" id="PTHR10472">
    <property type="entry name" value="D-TYROSYL-TRNA TYR DEACYLASE"/>
    <property type="match status" value="1"/>
</dbReference>
<reference evidence="4 5" key="1">
    <citation type="submission" date="2019-04" db="EMBL/GenBank/DDBJ databases">
        <title>Complete genome sequencing of Piscirickettsia salmonis strain Psal-009.</title>
        <authorList>
            <person name="Schober I."/>
            <person name="Bunk B."/>
            <person name="Sproer C."/>
            <person name="Carril G.P."/>
            <person name="Riedel T."/>
            <person name="Flores-Herrera P.A."/>
            <person name="Nourdin-Galindo G."/>
            <person name="Marshall S.H."/>
            <person name="Overmann J."/>
        </authorList>
    </citation>
    <scope>NUCLEOTIDE SEQUENCE [LARGE SCALE GENOMIC DNA]</scope>
    <source>
        <strain evidence="4 5">Psal-009</strain>
    </source>
</reference>
<comment type="function">
    <text evidence="3">An aminoacyl-tRNA editing enzyme that deacylates mischarged D-aminoacyl-tRNAs. Also deacylates mischarged glycyl-tRNA(Ala), protecting cells against glycine mischarging by AlaRS. Acts via tRNA-based rather than protein-based catalysis; rejects L-amino acids rather than detecting D-amino acids in the active site. By recycling D-aminoacyl-tRNA to D-amino acids and free tRNA molecules, this enzyme counteracts the toxicity associated with the formation of D-aminoacyl-tRNA entities in vivo and helps enforce protein L-homochirality.</text>
</comment>
<gene>
    <name evidence="3 4" type="primary">dtd</name>
    <name evidence="4" type="ORF">Psal009_03237</name>
</gene>
<keyword evidence="5" id="KW-1185">Reference proteome</keyword>
<evidence type="ECO:0000256" key="1">
    <source>
        <dbReference type="ARBA" id="ARBA00009673"/>
    </source>
</evidence>
<evidence type="ECO:0000313" key="4">
    <source>
        <dbReference type="EMBL" id="QGO07294.1"/>
    </source>
</evidence>
<comment type="catalytic activity">
    <reaction evidence="3">
        <text>glycyl-tRNA(Ala) + H2O = tRNA(Ala) + glycine + H(+)</text>
        <dbReference type="Rhea" id="RHEA:53744"/>
        <dbReference type="Rhea" id="RHEA-COMP:9657"/>
        <dbReference type="Rhea" id="RHEA-COMP:13640"/>
        <dbReference type="ChEBI" id="CHEBI:15377"/>
        <dbReference type="ChEBI" id="CHEBI:15378"/>
        <dbReference type="ChEBI" id="CHEBI:57305"/>
        <dbReference type="ChEBI" id="CHEBI:78442"/>
        <dbReference type="ChEBI" id="CHEBI:78522"/>
    </reaction>
</comment>
<dbReference type="Gene3D" id="3.50.80.10">
    <property type="entry name" value="D-tyrosyl-tRNA(Tyr) deacylase"/>
    <property type="match status" value="1"/>
</dbReference>
<dbReference type="GO" id="GO:0106026">
    <property type="term" value="F:Gly-tRNA(Ala) deacylase activity"/>
    <property type="evidence" value="ECO:0007669"/>
    <property type="project" value="UniProtKB-UniRule"/>
</dbReference>
<dbReference type="GO" id="GO:0043908">
    <property type="term" value="F:Ser(Gly)-tRNA(Ala) hydrolase activity"/>
    <property type="evidence" value="ECO:0007669"/>
    <property type="project" value="UniProtKB-UniRule"/>
</dbReference>
<dbReference type="GeneID" id="66742163"/>
<evidence type="ECO:0000313" key="5">
    <source>
        <dbReference type="Proteomes" id="UP000422232"/>
    </source>
</evidence>
<sequence>MKGLIQRVSCASIHVAGECIASIDQGSLILIGFEADDLLNQIPRFADKLIKYRIFPDEQGRMNKNVADIHGQILFVPQFTLAAETKKGLRAGFSSNLAPDQAQQYFDTLIQTAQKNYPKIHTGQFGANMQVSLINDGPVTFLIEM</sequence>
<dbReference type="EC" id="3.1.1.-" evidence="3"/>
<comment type="similarity">
    <text evidence="1 3">Belongs to the DTD family.</text>
</comment>
<evidence type="ECO:0000256" key="3">
    <source>
        <dbReference type="HAMAP-Rule" id="MF_00518"/>
    </source>
</evidence>
<keyword evidence="3" id="KW-0820">tRNA-binding</keyword>
<accession>A0A9Q6PYA6</accession>
<comment type="catalytic activity">
    <reaction evidence="3">
        <text>a D-aminoacyl-tRNA + H2O = a tRNA + a D-alpha-amino acid + H(+)</text>
        <dbReference type="Rhea" id="RHEA:13953"/>
        <dbReference type="Rhea" id="RHEA-COMP:10123"/>
        <dbReference type="Rhea" id="RHEA-COMP:10124"/>
        <dbReference type="ChEBI" id="CHEBI:15377"/>
        <dbReference type="ChEBI" id="CHEBI:15378"/>
        <dbReference type="ChEBI" id="CHEBI:59871"/>
        <dbReference type="ChEBI" id="CHEBI:78442"/>
        <dbReference type="ChEBI" id="CHEBI:79333"/>
        <dbReference type="EC" id="3.1.1.96"/>
    </reaction>
</comment>
<keyword evidence="2 3" id="KW-0378">Hydrolase</keyword>
<dbReference type="EC" id="3.1.1.96" evidence="3"/>
<keyword evidence="3" id="KW-0963">Cytoplasm</keyword>
<comment type="subcellular location">
    <subcellularLocation>
        <location evidence="3">Cytoplasm</location>
    </subcellularLocation>
</comment>
<comment type="subunit">
    <text evidence="3">Homodimer.</text>
</comment>
<dbReference type="InterPro" id="IPR023509">
    <property type="entry name" value="DTD-like_sf"/>
</dbReference>
<name>A0A9Q6PYA6_PISSA</name>
<dbReference type="HAMAP" id="MF_00518">
    <property type="entry name" value="Deacylase_Dtd"/>
    <property type="match status" value="1"/>
</dbReference>
<dbReference type="FunFam" id="3.50.80.10:FF:000001">
    <property type="entry name" value="D-aminoacyl-tRNA deacylase"/>
    <property type="match status" value="1"/>
</dbReference>
<dbReference type="Pfam" id="PF02580">
    <property type="entry name" value="Tyr_Deacylase"/>
    <property type="match status" value="1"/>
</dbReference>
<evidence type="ECO:0000256" key="2">
    <source>
        <dbReference type="ARBA" id="ARBA00022801"/>
    </source>
</evidence>
<organism evidence="4 5">
    <name type="scientific">Piscirickettsia salmonis</name>
    <dbReference type="NCBI Taxonomy" id="1238"/>
    <lineage>
        <taxon>Bacteria</taxon>
        <taxon>Pseudomonadati</taxon>
        <taxon>Pseudomonadota</taxon>
        <taxon>Gammaproteobacteria</taxon>
        <taxon>Thiotrichales</taxon>
        <taxon>Piscirickettsiaceae</taxon>
        <taxon>Piscirickettsia</taxon>
    </lineage>
</organism>
<feature type="short sequence motif" description="Gly-cisPro motif, important for rejection of L-amino acids" evidence="3">
    <location>
        <begin position="137"/>
        <end position="138"/>
    </location>
</feature>
<comment type="domain">
    <text evidence="3">A Gly-cisPro motif from one monomer fits into the active site of the other monomer to allow specific chiral rejection of L-amino acids.</text>
</comment>
<dbReference type="PANTHER" id="PTHR10472:SF5">
    <property type="entry name" value="D-AMINOACYL-TRNA DEACYLASE 1"/>
    <property type="match status" value="1"/>
</dbReference>
<dbReference type="Proteomes" id="UP000422232">
    <property type="component" value="Chromosome"/>
</dbReference>
<dbReference type="GO" id="GO:0051500">
    <property type="term" value="F:D-tyrosyl-tRNA(Tyr) deacylase activity"/>
    <property type="evidence" value="ECO:0007669"/>
    <property type="project" value="TreeGrafter"/>
</dbReference>
<dbReference type="GO" id="GO:0019478">
    <property type="term" value="P:D-amino acid catabolic process"/>
    <property type="evidence" value="ECO:0007669"/>
    <property type="project" value="UniProtKB-UniRule"/>
</dbReference>
<keyword evidence="3" id="KW-0694">RNA-binding</keyword>
<dbReference type="EMBL" id="CP038908">
    <property type="protein sequence ID" value="QGO07294.1"/>
    <property type="molecule type" value="Genomic_DNA"/>
</dbReference>
<dbReference type="NCBIfam" id="TIGR00256">
    <property type="entry name" value="D-aminoacyl-tRNA deacylase"/>
    <property type="match status" value="1"/>
</dbReference>